<dbReference type="Proteomes" id="UP000547874">
    <property type="component" value="Unassembled WGS sequence"/>
</dbReference>
<organism evidence="1 2">
    <name type="scientific">Staphylococcus aureus</name>
    <dbReference type="NCBI Taxonomy" id="1280"/>
    <lineage>
        <taxon>Bacteria</taxon>
        <taxon>Bacillati</taxon>
        <taxon>Bacillota</taxon>
        <taxon>Bacilli</taxon>
        <taxon>Bacillales</taxon>
        <taxon>Staphylococcaceae</taxon>
        <taxon>Staphylococcus</taxon>
    </lineage>
</organism>
<reference evidence="1 2" key="1">
    <citation type="journal article" date="2020" name="J. Antimicrob. Chemother.">
        <title>Detection of heterogeneous vancomycin intermediate resistance in MRSA isolates from Latin America.</title>
        <authorList>
            <person name="Castro B.E."/>
            <person name="Berrio M."/>
            <person name="Vargas M.L."/>
            <person name="Carvajal L.P."/>
            <person name="Millan L.V."/>
            <person name="Rios R."/>
            <person name="Hernandez A.K."/>
            <person name="Rincon S."/>
            <person name="Cubides P."/>
            <person name="Forero E."/>
            <person name="Dinh A."/>
            <person name="Seas C."/>
            <person name="Munita J.M."/>
            <person name="Arias C.A."/>
            <person name="Reyes J."/>
            <person name="Diaz L."/>
        </authorList>
    </citation>
    <scope>NUCLEOTIDE SEQUENCE [LARGE SCALE GENOMIC DNA]</scope>
    <source>
        <strain evidence="1 2">UE1097</strain>
    </source>
</reference>
<dbReference type="EMBL" id="JAANEC010000073">
    <property type="protein sequence ID" value="NUY12361.1"/>
    <property type="molecule type" value="Genomic_DNA"/>
</dbReference>
<evidence type="ECO:0000313" key="2">
    <source>
        <dbReference type="Proteomes" id="UP000547874"/>
    </source>
</evidence>
<accession>A0A850FZB4</accession>
<feature type="non-terminal residue" evidence="1">
    <location>
        <position position="1"/>
    </location>
</feature>
<name>A0A850FZB4_STAAU</name>
<proteinExistence type="predicted"/>
<dbReference type="RefSeq" id="WP_111089496.1">
    <property type="nucleotide sequence ID" value="NZ_JAMJGT010000492.1"/>
</dbReference>
<protein>
    <submittedName>
        <fullName evidence="1">Uncharacterized protein</fullName>
    </submittedName>
</protein>
<sequence>IKPGIIQMDIDSLEVINAEKSSLEKNTRDNYFIHAIDRIYINTSKGLFPESELVAWG</sequence>
<dbReference type="AlphaFoldDB" id="A0A850FZB4"/>
<gene>
    <name evidence="1" type="ORF">GQX37_07355</name>
</gene>
<comment type="caution">
    <text evidence="1">The sequence shown here is derived from an EMBL/GenBank/DDBJ whole genome shotgun (WGS) entry which is preliminary data.</text>
</comment>
<evidence type="ECO:0000313" key="1">
    <source>
        <dbReference type="EMBL" id="NUY12361.1"/>
    </source>
</evidence>